<dbReference type="EMBL" id="LZZM01000179">
    <property type="protein sequence ID" value="OOM75949.1"/>
    <property type="molecule type" value="Genomic_DNA"/>
</dbReference>
<organism evidence="8 9">
    <name type="scientific">Clostridium puniceum</name>
    <dbReference type="NCBI Taxonomy" id="29367"/>
    <lineage>
        <taxon>Bacteria</taxon>
        <taxon>Bacillati</taxon>
        <taxon>Bacillota</taxon>
        <taxon>Clostridia</taxon>
        <taxon>Eubacteriales</taxon>
        <taxon>Clostridiaceae</taxon>
        <taxon>Clostridium</taxon>
    </lineage>
</organism>
<dbReference type="Pfam" id="PF17805">
    <property type="entry name" value="AsnC_trans_reg2"/>
    <property type="match status" value="1"/>
</dbReference>
<dbReference type="Gene3D" id="3.30.70.3460">
    <property type="match status" value="1"/>
</dbReference>
<keyword evidence="9" id="KW-1185">Reference proteome</keyword>
<feature type="domain" description="Siroheme decarboxylase AsnC-like ligand binding" evidence="6">
    <location>
        <begin position="63"/>
        <end position="147"/>
    </location>
</feature>
<evidence type="ECO:0000259" key="6">
    <source>
        <dbReference type="Pfam" id="PF17805"/>
    </source>
</evidence>
<dbReference type="GO" id="GO:0016829">
    <property type="term" value="F:lyase activity"/>
    <property type="evidence" value="ECO:0007669"/>
    <property type="project" value="UniProtKB-KW"/>
</dbReference>
<evidence type="ECO:0000256" key="1">
    <source>
        <dbReference type="ARBA" id="ARBA00023239"/>
    </source>
</evidence>
<comment type="similarity">
    <text evidence="3">Belongs to the Ahb/Nir family.</text>
</comment>
<evidence type="ECO:0000256" key="2">
    <source>
        <dbReference type="ARBA" id="ARBA00023444"/>
    </source>
</evidence>
<evidence type="ECO:0000256" key="3">
    <source>
        <dbReference type="ARBA" id="ARBA00023457"/>
    </source>
</evidence>
<comment type="caution">
    <text evidence="8">The sequence shown here is derived from an EMBL/GenBank/DDBJ whole genome shotgun (WGS) entry which is preliminary data.</text>
</comment>
<dbReference type="EC" id="4.1.1.111" evidence="4"/>
<comment type="catalytic activity">
    <reaction evidence="5">
        <text>siroheme + 2 H(+) = 12,18-didecarboxysiroheme + 2 CO2</text>
        <dbReference type="Rhea" id="RHEA:19093"/>
        <dbReference type="ChEBI" id="CHEBI:15378"/>
        <dbReference type="ChEBI" id="CHEBI:16526"/>
        <dbReference type="ChEBI" id="CHEBI:60052"/>
        <dbReference type="ChEBI" id="CHEBI:140497"/>
        <dbReference type="EC" id="4.1.1.111"/>
    </reaction>
</comment>
<accession>A0A1S8TE99</accession>
<dbReference type="Proteomes" id="UP000190890">
    <property type="component" value="Unassembled WGS sequence"/>
</dbReference>
<evidence type="ECO:0000256" key="5">
    <source>
        <dbReference type="ARBA" id="ARBA00048470"/>
    </source>
</evidence>
<dbReference type="InterPro" id="IPR053953">
    <property type="entry name" value="NirdL-like_HTH"/>
</dbReference>
<gene>
    <name evidence="8" type="ORF">CLPUN_29860</name>
</gene>
<evidence type="ECO:0000313" key="8">
    <source>
        <dbReference type="EMBL" id="OOM75949.1"/>
    </source>
</evidence>
<evidence type="ECO:0000313" key="9">
    <source>
        <dbReference type="Proteomes" id="UP000190890"/>
    </source>
</evidence>
<sequence length="159" mass="18780">MLNGFDKKIIRRLQENISITATPYKEIASELNMKQEELINKIKTYNEMGILKRIGAILYHREAGFNANAMVVWKINDEDLDKVGKYMASISEVSHCYERKTFGSWDYNLYTMIHEKDRESCNKIIEKIAVDIRIENYRILYSTKELKKTSMKYFTNSNE</sequence>
<comment type="pathway">
    <text evidence="2">Porphyrin-containing compound metabolism.</text>
</comment>
<dbReference type="PANTHER" id="PTHR43413:SF1">
    <property type="entry name" value="SIROHEME DECARBOXYLASE NIRL SUBUNIT"/>
    <property type="match status" value="1"/>
</dbReference>
<evidence type="ECO:0000256" key="4">
    <source>
        <dbReference type="ARBA" id="ARBA00023471"/>
    </source>
</evidence>
<dbReference type="RefSeq" id="WP_077848061.1">
    <property type="nucleotide sequence ID" value="NZ_LZZM01000179.1"/>
</dbReference>
<evidence type="ECO:0000259" key="7">
    <source>
        <dbReference type="Pfam" id="PF22451"/>
    </source>
</evidence>
<dbReference type="STRING" id="29367.CLPUN_29860"/>
<name>A0A1S8TE99_9CLOT</name>
<proteinExistence type="inferred from homology"/>
<dbReference type="InterPro" id="IPR050684">
    <property type="entry name" value="HTH-Siroheme_Decarb"/>
</dbReference>
<dbReference type="InterPro" id="IPR040523">
    <property type="entry name" value="AsnC_trans_reg2"/>
</dbReference>
<keyword evidence="1" id="KW-0456">Lyase</keyword>
<protein>
    <recommendedName>
        <fullName evidence="4">siroheme decarboxylase</fullName>
        <ecNumber evidence="4">4.1.1.111</ecNumber>
    </recommendedName>
</protein>
<dbReference type="OrthoDB" id="9806536at2"/>
<dbReference type="PANTHER" id="PTHR43413">
    <property type="entry name" value="TRANSCRIPTIONAL REGULATOR, ASNC FAMILY"/>
    <property type="match status" value="1"/>
</dbReference>
<dbReference type="Pfam" id="PF22451">
    <property type="entry name" value="NirdL-like_HTH"/>
    <property type="match status" value="1"/>
</dbReference>
<feature type="domain" description="Siroheme decarboxylase NirL-like HTH" evidence="7">
    <location>
        <begin position="6"/>
        <end position="51"/>
    </location>
</feature>
<reference evidence="8 9" key="1">
    <citation type="submission" date="2016-05" db="EMBL/GenBank/DDBJ databases">
        <title>Microbial solvent formation.</title>
        <authorList>
            <person name="Poehlein A."/>
            <person name="Montoya Solano J.D."/>
            <person name="Flitsch S."/>
            <person name="Krabben P."/>
            <person name="Duerre P."/>
            <person name="Daniel R."/>
        </authorList>
    </citation>
    <scope>NUCLEOTIDE SEQUENCE [LARGE SCALE GENOMIC DNA]</scope>
    <source>
        <strain evidence="8 9">DSM 2619</strain>
    </source>
</reference>
<dbReference type="AlphaFoldDB" id="A0A1S8TE99"/>